<gene>
    <name evidence="8" type="ORF">HaLaN_01388</name>
</gene>
<protein>
    <recommendedName>
        <fullName evidence="3">Conserved oligomeric Golgi complex subunit 1</fullName>
    </recommendedName>
</protein>
<keyword evidence="7" id="KW-0472">Membrane</keyword>
<dbReference type="GO" id="GO:0015031">
    <property type="term" value="P:protein transport"/>
    <property type="evidence" value="ECO:0007669"/>
    <property type="project" value="UniProtKB-KW"/>
</dbReference>
<comment type="similarity">
    <text evidence="2">Belongs to the COG1 family.</text>
</comment>
<keyword evidence="4" id="KW-0813">Transport</keyword>
<keyword evidence="5" id="KW-0653">Protein transport</keyword>
<reference evidence="8 9" key="1">
    <citation type="submission" date="2020-02" db="EMBL/GenBank/DDBJ databases">
        <title>Draft genome sequence of Haematococcus lacustris strain NIES-144.</title>
        <authorList>
            <person name="Morimoto D."/>
            <person name="Nakagawa S."/>
            <person name="Yoshida T."/>
            <person name="Sawayama S."/>
        </authorList>
    </citation>
    <scope>NUCLEOTIDE SEQUENCE [LARGE SCALE GENOMIC DNA]</scope>
    <source>
        <strain evidence="8 9">NIES-144</strain>
    </source>
</reference>
<dbReference type="AlphaFoldDB" id="A0A699YIM0"/>
<sequence length="147" mass="15275">MVLDPGSPLVVATVAERRRAAVLLEQQLQDMLDPIDWATYEPHLWAHAKRYYQRTAVLFGAVTQLQRLHPDGGAGIPTAPGSSRATAGAGAVGVGGAALEFNPLNILPVAPRFHYLPISTPISTLAGAAAGGKGRQGSATFLTPLAG</sequence>
<evidence type="ECO:0000256" key="1">
    <source>
        <dbReference type="ARBA" id="ARBA00004395"/>
    </source>
</evidence>
<dbReference type="InterPro" id="IPR033370">
    <property type="entry name" value="COG1"/>
</dbReference>
<proteinExistence type="inferred from homology"/>
<evidence type="ECO:0000256" key="6">
    <source>
        <dbReference type="ARBA" id="ARBA00023034"/>
    </source>
</evidence>
<evidence type="ECO:0000256" key="3">
    <source>
        <dbReference type="ARBA" id="ARBA00020978"/>
    </source>
</evidence>
<evidence type="ECO:0000256" key="4">
    <source>
        <dbReference type="ARBA" id="ARBA00022448"/>
    </source>
</evidence>
<keyword evidence="9" id="KW-1185">Reference proteome</keyword>
<comment type="caution">
    <text evidence="8">The sequence shown here is derived from an EMBL/GenBank/DDBJ whole genome shotgun (WGS) entry which is preliminary data.</text>
</comment>
<keyword evidence="6" id="KW-0333">Golgi apparatus</keyword>
<dbReference type="PANTHER" id="PTHR31658">
    <property type="entry name" value="CONSERVED OLIGOMERIC GOLGI COMPLEX SUBUNIT 1"/>
    <property type="match status" value="1"/>
</dbReference>
<evidence type="ECO:0000256" key="7">
    <source>
        <dbReference type="ARBA" id="ARBA00023136"/>
    </source>
</evidence>
<dbReference type="EMBL" id="BLLF01000052">
    <property type="protein sequence ID" value="GFH06714.1"/>
    <property type="molecule type" value="Genomic_DNA"/>
</dbReference>
<dbReference type="GO" id="GO:0000139">
    <property type="term" value="C:Golgi membrane"/>
    <property type="evidence" value="ECO:0007669"/>
    <property type="project" value="UniProtKB-SubCell"/>
</dbReference>
<organism evidence="8 9">
    <name type="scientific">Haematococcus lacustris</name>
    <name type="common">Green alga</name>
    <name type="synonym">Haematococcus pluvialis</name>
    <dbReference type="NCBI Taxonomy" id="44745"/>
    <lineage>
        <taxon>Eukaryota</taxon>
        <taxon>Viridiplantae</taxon>
        <taxon>Chlorophyta</taxon>
        <taxon>core chlorophytes</taxon>
        <taxon>Chlorophyceae</taxon>
        <taxon>CS clade</taxon>
        <taxon>Chlamydomonadales</taxon>
        <taxon>Haematococcaceae</taxon>
        <taxon>Haematococcus</taxon>
    </lineage>
</organism>
<dbReference type="Proteomes" id="UP000485058">
    <property type="component" value="Unassembled WGS sequence"/>
</dbReference>
<evidence type="ECO:0000256" key="2">
    <source>
        <dbReference type="ARBA" id="ARBA00006653"/>
    </source>
</evidence>
<evidence type="ECO:0000313" key="9">
    <source>
        <dbReference type="Proteomes" id="UP000485058"/>
    </source>
</evidence>
<accession>A0A699YIM0</accession>
<evidence type="ECO:0000313" key="8">
    <source>
        <dbReference type="EMBL" id="GFH06714.1"/>
    </source>
</evidence>
<evidence type="ECO:0000256" key="5">
    <source>
        <dbReference type="ARBA" id="ARBA00022927"/>
    </source>
</evidence>
<dbReference type="GO" id="GO:0017119">
    <property type="term" value="C:Golgi transport complex"/>
    <property type="evidence" value="ECO:0007669"/>
    <property type="project" value="InterPro"/>
</dbReference>
<dbReference type="PANTHER" id="PTHR31658:SF0">
    <property type="entry name" value="CONSERVED OLIGOMERIC GOLGI COMPLEX SUBUNIT 1"/>
    <property type="match status" value="1"/>
</dbReference>
<name>A0A699YIM0_HAELA</name>
<comment type="subcellular location">
    <subcellularLocation>
        <location evidence="1">Golgi apparatus membrane</location>
        <topology evidence="1">Peripheral membrane protein</topology>
    </subcellularLocation>
</comment>
<dbReference type="GO" id="GO:0006891">
    <property type="term" value="P:intra-Golgi vesicle-mediated transport"/>
    <property type="evidence" value="ECO:0007669"/>
    <property type="project" value="InterPro"/>
</dbReference>